<organism evidence="2 3">
    <name type="scientific">Capsicum annuum</name>
    <name type="common">Capsicum pepper</name>
    <dbReference type="NCBI Taxonomy" id="4072"/>
    <lineage>
        <taxon>Eukaryota</taxon>
        <taxon>Viridiplantae</taxon>
        <taxon>Streptophyta</taxon>
        <taxon>Embryophyta</taxon>
        <taxon>Tracheophyta</taxon>
        <taxon>Spermatophyta</taxon>
        <taxon>Magnoliopsida</taxon>
        <taxon>eudicotyledons</taxon>
        <taxon>Gunneridae</taxon>
        <taxon>Pentapetalae</taxon>
        <taxon>asterids</taxon>
        <taxon>lamiids</taxon>
        <taxon>Solanales</taxon>
        <taxon>Solanaceae</taxon>
        <taxon>Solanoideae</taxon>
        <taxon>Capsiceae</taxon>
        <taxon>Capsicum</taxon>
    </lineage>
</organism>
<evidence type="ECO:0000313" key="2">
    <source>
        <dbReference type="EMBL" id="PHT62270.1"/>
    </source>
</evidence>
<protein>
    <submittedName>
        <fullName evidence="2">Uncharacterized protein</fullName>
    </submittedName>
</protein>
<reference evidence="2 3" key="1">
    <citation type="journal article" date="2014" name="Nat. Genet.">
        <title>Genome sequence of the hot pepper provides insights into the evolution of pungency in Capsicum species.</title>
        <authorList>
            <person name="Kim S."/>
            <person name="Park M."/>
            <person name="Yeom S.I."/>
            <person name="Kim Y.M."/>
            <person name="Lee J.M."/>
            <person name="Lee H.A."/>
            <person name="Seo E."/>
            <person name="Choi J."/>
            <person name="Cheong K."/>
            <person name="Kim K.T."/>
            <person name="Jung K."/>
            <person name="Lee G.W."/>
            <person name="Oh S.K."/>
            <person name="Bae C."/>
            <person name="Kim S.B."/>
            <person name="Lee H.Y."/>
            <person name="Kim S.Y."/>
            <person name="Kim M.S."/>
            <person name="Kang B.C."/>
            <person name="Jo Y.D."/>
            <person name="Yang H.B."/>
            <person name="Jeong H.J."/>
            <person name="Kang W.H."/>
            <person name="Kwon J.K."/>
            <person name="Shin C."/>
            <person name="Lim J.Y."/>
            <person name="Park J.H."/>
            <person name="Huh J.H."/>
            <person name="Kim J.S."/>
            <person name="Kim B.D."/>
            <person name="Cohen O."/>
            <person name="Paran I."/>
            <person name="Suh M.C."/>
            <person name="Lee S.B."/>
            <person name="Kim Y.K."/>
            <person name="Shin Y."/>
            <person name="Noh S.J."/>
            <person name="Park J."/>
            <person name="Seo Y.S."/>
            <person name="Kwon S.Y."/>
            <person name="Kim H.A."/>
            <person name="Park J.M."/>
            <person name="Kim H.J."/>
            <person name="Choi S.B."/>
            <person name="Bosland P.W."/>
            <person name="Reeves G."/>
            <person name="Jo S.H."/>
            <person name="Lee B.W."/>
            <person name="Cho H.T."/>
            <person name="Choi H.S."/>
            <person name="Lee M.S."/>
            <person name="Yu Y."/>
            <person name="Do Choi Y."/>
            <person name="Park B.S."/>
            <person name="van Deynze A."/>
            <person name="Ashrafi H."/>
            <person name="Hill T."/>
            <person name="Kim W.T."/>
            <person name="Pai H.S."/>
            <person name="Ahn H.K."/>
            <person name="Yeam I."/>
            <person name="Giovannoni J.J."/>
            <person name="Rose J.K."/>
            <person name="Sorensen I."/>
            <person name="Lee S.J."/>
            <person name="Kim R.W."/>
            <person name="Choi I.Y."/>
            <person name="Choi B.S."/>
            <person name="Lim J.S."/>
            <person name="Lee Y.H."/>
            <person name="Choi D."/>
        </authorList>
    </citation>
    <scope>NUCLEOTIDE SEQUENCE [LARGE SCALE GENOMIC DNA]</scope>
    <source>
        <strain evidence="3">cv. CM334</strain>
    </source>
</reference>
<reference evidence="2 3" key="2">
    <citation type="journal article" date="2017" name="Genome Biol.">
        <title>New reference genome sequences of hot pepper reveal the massive evolution of plant disease-resistance genes by retroduplication.</title>
        <authorList>
            <person name="Kim S."/>
            <person name="Park J."/>
            <person name="Yeom S.I."/>
            <person name="Kim Y.M."/>
            <person name="Seo E."/>
            <person name="Kim K.T."/>
            <person name="Kim M.S."/>
            <person name="Lee J.M."/>
            <person name="Cheong K."/>
            <person name="Shin H.S."/>
            <person name="Kim S.B."/>
            <person name="Han K."/>
            <person name="Lee J."/>
            <person name="Park M."/>
            <person name="Lee H.A."/>
            <person name="Lee H.Y."/>
            <person name="Lee Y."/>
            <person name="Oh S."/>
            <person name="Lee J.H."/>
            <person name="Choi E."/>
            <person name="Choi E."/>
            <person name="Lee S.E."/>
            <person name="Jeon J."/>
            <person name="Kim H."/>
            <person name="Choi G."/>
            <person name="Song H."/>
            <person name="Lee J."/>
            <person name="Lee S.C."/>
            <person name="Kwon J.K."/>
            <person name="Lee H.Y."/>
            <person name="Koo N."/>
            <person name="Hong Y."/>
            <person name="Kim R.W."/>
            <person name="Kang W.H."/>
            <person name="Huh J.H."/>
            <person name="Kang B.C."/>
            <person name="Yang T.J."/>
            <person name="Lee Y.H."/>
            <person name="Bennetzen J.L."/>
            <person name="Choi D."/>
        </authorList>
    </citation>
    <scope>NUCLEOTIDE SEQUENCE [LARGE SCALE GENOMIC DNA]</scope>
    <source>
        <strain evidence="3">cv. CM334</strain>
    </source>
</reference>
<evidence type="ECO:0000313" key="3">
    <source>
        <dbReference type="Proteomes" id="UP000222542"/>
    </source>
</evidence>
<gene>
    <name evidence="2" type="ORF">T459_33881</name>
</gene>
<dbReference type="AlphaFoldDB" id="A0A2G2XXT3"/>
<dbReference type="Gramene" id="PHT62270">
    <property type="protein sequence ID" value="PHT62270"/>
    <property type="gene ID" value="T459_33881"/>
</dbReference>
<sequence length="66" mass="7786">MGPLGLKKKNPKELVEANNQQVLEMFQEELKARSMLRTAEETNQRLLSEKTSLEEKIKWLEKKMKI</sequence>
<dbReference type="EMBL" id="AYRZ02000088">
    <property type="protein sequence ID" value="PHT62270.1"/>
    <property type="molecule type" value="Genomic_DNA"/>
</dbReference>
<accession>A0A2G2XXT3</accession>
<dbReference type="Proteomes" id="UP000222542">
    <property type="component" value="Unassembled WGS sequence"/>
</dbReference>
<keyword evidence="1" id="KW-0175">Coiled coil</keyword>
<name>A0A2G2XXT3_CAPAN</name>
<proteinExistence type="predicted"/>
<comment type="caution">
    <text evidence="2">The sequence shown here is derived from an EMBL/GenBank/DDBJ whole genome shotgun (WGS) entry which is preliminary data.</text>
</comment>
<evidence type="ECO:0000256" key="1">
    <source>
        <dbReference type="SAM" id="Coils"/>
    </source>
</evidence>
<feature type="coiled-coil region" evidence="1">
    <location>
        <begin position="36"/>
        <end position="63"/>
    </location>
</feature>
<keyword evidence="3" id="KW-1185">Reference proteome</keyword>